<gene>
    <name evidence="2" type="ORF">AWC38_SpisGene4308</name>
</gene>
<dbReference type="OrthoDB" id="5985017at2759"/>
<evidence type="ECO:0000313" key="2">
    <source>
        <dbReference type="EMBL" id="PFX30947.1"/>
    </source>
</evidence>
<feature type="compositionally biased region" description="Basic and acidic residues" evidence="1">
    <location>
        <begin position="277"/>
        <end position="286"/>
    </location>
</feature>
<comment type="caution">
    <text evidence="2">The sequence shown here is derived from an EMBL/GenBank/DDBJ whole genome shotgun (WGS) entry which is preliminary data.</text>
</comment>
<reference evidence="3" key="1">
    <citation type="journal article" date="2017" name="bioRxiv">
        <title>Comparative analysis of the genomes of Stylophora pistillata and Acropora digitifera provides evidence for extensive differences between species of corals.</title>
        <authorList>
            <person name="Voolstra C.R."/>
            <person name="Li Y."/>
            <person name="Liew Y.J."/>
            <person name="Baumgarten S."/>
            <person name="Zoccola D."/>
            <person name="Flot J.-F."/>
            <person name="Tambutte S."/>
            <person name="Allemand D."/>
            <person name="Aranda M."/>
        </authorList>
    </citation>
    <scope>NUCLEOTIDE SEQUENCE [LARGE SCALE GENOMIC DNA]</scope>
</reference>
<accession>A0A2B4SR36</accession>
<organism evidence="2 3">
    <name type="scientific">Stylophora pistillata</name>
    <name type="common">Smooth cauliflower coral</name>
    <dbReference type="NCBI Taxonomy" id="50429"/>
    <lineage>
        <taxon>Eukaryota</taxon>
        <taxon>Metazoa</taxon>
        <taxon>Cnidaria</taxon>
        <taxon>Anthozoa</taxon>
        <taxon>Hexacorallia</taxon>
        <taxon>Scleractinia</taxon>
        <taxon>Astrocoeniina</taxon>
        <taxon>Pocilloporidae</taxon>
        <taxon>Stylophora</taxon>
    </lineage>
</organism>
<feature type="region of interest" description="Disordered" evidence="1">
    <location>
        <begin position="276"/>
        <end position="325"/>
    </location>
</feature>
<feature type="compositionally biased region" description="Acidic residues" evidence="1">
    <location>
        <begin position="287"/>
        <end position="321"/>
    </location>
</feature>
<sequence length="353" mass="39879">MGASVTTQRMSDEDRLKRQNLQNELSKMQHSLRVTSAAHYLSSEHYRSLDTKLQYASVVLGSVGTAASVASKLAWKMMVSNSPRLAPIVVATSTTSVLFTAVVNIPNVQNSPANMHQAHFKSGIQCQYLEKRAKFVSEMEVWDTTISWRTLAAKYDALLKEKREVNSQLQSEYWAYPPEGIKRTTHWAAIYFTNPKFWYPVPERAMFLSARPVIQPLPAVPMTPQCVQVMRDWAQTFGAAVRQRSVSQETTIARARTMPSYLYQREVRPGESVSLERFGEQRRNEAEEADEEDGILEYDSSSSEDLDDESTNNEEADDDDVGGIPSLDREATFLLGTVSCFGRTVRFNNRIIV</sequence>
<name>A0A2B4SR36_STYPI</name>
<dbReference type="AlphaFoldDB" id="A0A2B4SR36"/>
<evidence type="ECO:0000256" key="1">
    <source>
        <dbReference type="SAM" id="MobiDB-lite"/>
    </source>
</evidence>
<dbReference type="EMBL" id="LSMT01000043">
    <property type="protein sequence ID" value="PFX30947.1"/>
    <property type="molecule type" value="Genomic_DNA"/>
</dbReference>
<dbReference type="Proteomes" id="UP000225706">
    <property type="component" value="Unassembled WGS sequence"/>
</dbReference>
<evidence type="ECO:0000313" key="3">
    <source>
        <dbReference type="Proteomes" id="UP000225706"/>
    </source>
</evidence>
<keyword evidence="3" id="KW-1185">Reference proteome</keyword>
<proteinExistence type="predicted"/>
<protein>
    <submittedName>
        <fullName evidence="2">Uncharacterized protein</fullName>
    </submittedName>
</protein>